<proteinExistence type="predicted"/>
<organism evidence="2 3">
    <name type="scientific">Sphingomonas hankyongi</name>
    <dbReference type="NCBI Taxonomy" id="2908209"/>
    <lineage>
        <taxon>Bacteria</taxon>
        <taxon>Pseudomonadati</taxon>
        <taxon>Pseudomonadota</taxon>
        <taxon>Alphaproteobacteria</taxon>
        <taxon>Sphingomonadales</taxon>
        <taxon>Sphingomonadaceae</taxon>
        <taxon>Sphingomonas</taxon>
    </lineage>
</organism>
<protein>
    <recommendedName>
        <fullName evidence="4">Nucleotide exchange factor GrpE</fullName>
    </recommendedName>
</protein>
<evidence type="ECO:0000313" key="3">
    <source>
        <dbReference type="Proteomes" id="UP001165342"/>
    </source>
</evidence>
<dbReference type="RefSeq" id="WP_249832125.1">
    <property type="nucleotide sequence ID" value="NZ_JAMGBE010000003.1"/>
</dbReference>
<dbReference type="EMBL" id="JAMGBE010000003">
    <property type="protein sequence ID" value="MCL6730650.1"/>
    <property type="molecule type" value="Genomic_DNA"/>
</dbReference>
<accession>A0ABT0S450</accession>
<evidence type="ECO:0008006" key="4">
    <source>
        <dbReference type="Google" id="ProtNLM"/>
    </source>
</evidence>
<feature type="compositionally biased region" description="Basic and acidic residues" evidence="1">
    <location>
        <begin position="1"/>
        <end position="14"/>
    </location>
</feature>
<name>A0ABT0S450_9SPHN</name>
<evidence type="ECO:0000313" key="2">
    <source>
        <dbReference type="EMBL" id="MCL6730650.1"/>
    </source>
</evidence>
<evidence type="ECO:0000256" key="1">
    <source>
        <dbReference type="SAM" id="MobiDB-lite"/>
    </source>
</evidence>
<feature type="region of interest" description="Disordered" evidence="1">
    <location>
        <begin position="1"/>
        <end position="53"/>
    </location>
</feature>
<keyword evidence="3" id="KW-1185">Reference proteome</keyword>
<gene>
    <name evidence="2" type="ORF">LZ538_11385</name>
</gene>
<comment type="caution">
    <text evidence="2">The sequence shown here is derived from an EMBL/GenBank/DDBJ whole genome shotgun (WGS) entry which is preliminary data.</text>
</comment>
<reference evidence="2" key="1">
    <citation type="submission" date="2022-05" db="EMBL/GenBank/DDBJ databases">
        <authorList>
            <person name="Jo J.-H."/>
            <person name="Im W.-T."/>
        </authorList>
    </citation>
    <scope>NUCLEOTIDE SEQUENCE</scope>
    <source>
        <strain evidence="2">SE220</strain>
    </source>
</reference>
<sequence length="53" mass="5485">MTQDENPKSTDVGERTPNPAEEGDLAARKSPDAEAGDDSGESGGGPYPKPAQR</sequence>
<dbReference type="Proteomes" id="UP001165342">
    <property type="component" value="Unassembled WGS sequence"/>
</dbReference>